<dbReference type="InterPro" id="IPR034732">
    <property type="entry name" value="EPHD"/>
</dbReference>
<gene>
    <name evidence="7" type="ORF">CHLNCDRAFT_13553</name>
</gene>
<dbReference type="SUPFAM" id="SSF57903">
    <property type="entry name" value="FYVE/PHD zinc finger"/>
    <property type="match status" value="1"/>
</dbReference>
<dbReference type="RefSeq" id="XP_005846031.1">
    <property type="nucleotide sequence ID" value="XM_005845969.1"/>
</dbReference>
<evidence type="ECO:0000256" key="4">
    <source>
        <dbReference type="PROSITE-ProRule" id="PRU00146"/>
    </source>
</evidence>
<proteinExistence type="predicted"/>
<evidence type="ECO:0000313" key="8">
    <source>
        <dbReference type="Proteomes" id="UP000008141"/>
    </source>
</evidence>
<dbReference type="InterPro" id="IPR011011">
    <property type="entry name" value="Znf_FYVE_PHD"/>
</dbReference>
<evidence type="ECO:0000256" key="3">
    <source>
        <dbReference type="ARBA" id="ARBA00022833"/>
    </source>
</evidence>
<dbReference type="GeneID" id="17353500"/>
<evidence type="ECO:0000256" key="2">
    <source>
        <dbReference type="ARBA" id="ARBA00022771"/>
    </source>
</evidence>
<feature type="non-terminal residue" evidence="7">
    <location>
        <position position="1"/>
    </location>
</feature>
<keyword evidence="1" id="KW-0479">Metal-binding</keyword>
<evidence type="ECO:0008006" key="9">
    <source>
        <dbReference type="Google" id="ProtNLM"/>
    </source>
</evidence>
<dbReference type="GO" id="GO:0006357">
    <property type="term" value="P:regulation of transcription by RNA polymerase II"/>
    <property type="evidence" value="ECO:0007669"/>
    <property type="project" value="TreeGrafter"/>
</dbReference>
<dbReference type="Gene3D" id="3.30.40.10">
    <property type="entry name" value="Zinc/RING finger domain, C3HC4 (zinc finger)"/>
    <property type="match status" value="2"/>
</dbReference>
<sequence length="152" mass="17031">CHVCNEEDEDEEDFIVQCGKCKLFVHMCCYGIRQAPHGKLWLCDVCSLSLEKPPPCALCPVLGGALKRTTCGRWAHPTCALWLPETSLDATASHHLLHGLVQGVQKVHRSRFQLTCQLCRQQHGACMQCCETRCYAGFHPLCARQAGYQMEV</sequence>
<feature type="non-terminal residue" evidence="7">
    <location>
        <position position="152"/>
    </location>
</feature>
<dbReference type="InterPro" id="IPR050701">
    <property type="entry name" value="Histone_Mod_Regulator"/>
</dbReference>
<accession>E1ZJW1</accession>
<dbReference type="PANTHER" id="PTHR13793">
    <property type="entry name" value="PHD FINGER PROTEINS"/>
    <property type="match status" value="1"/>
</dbReference>
<name>E1ZJW1_CHLVA</name>
<dbReference type="eggNOG" id="KOG1080">
    <property type="taxonomic scope" value="Eukaryota"/>
</dbReference>
<dbReference type="Pfam" id="PF13831">
    <property type="entry name" value="PHD_2"/>
    <property type="match status" value="1"/>
</dbReference>
<dbReference type="Pfam" id="PF13832">
    <property type="entry name" value="zf-HC5HC2H_2"/>
    <property type="match status" value="1"/>
</dbReference>
<dbReference type="PANTHER" id="PTHR13793:SF140">
    <property type="entry name" value="HISTONE-LYSINE N-METHYLTRANSFERASE ATX2"/>
    <property type="match status" value="1"/>
</dbReference>
<feature type="domain" description="PHD-type" evidence="6">
    <location>
        <begin position="53"/>
        <end position="152"/>
    </location>
</feature>
<dbReference type="Proteomes" id="UP000008141">
    <property type="component" value="Unassembled WGS sequence"/>
</dbReference>
<organism evidence="8">
    <name type="scientific">Chlorella variabilis</name>
    <name type="common">Green alga</name>
    <dbReference type="NCBI Taxonomy" id="554065"/>
    <lineage>
        <taxon>Eukaryota</taxon>
        <taxon>Viridiplantae</taxon>
        <taxon>Chlorophyta</taxon>
        <taxon>core chlorophytes</taxon>
        <taxon>Trebouxiophyceae</taxon>
        <taxon>Chlorellales</taxon>
        <taxon>Chlorellaceae</taxon>
        <taxon>Chlorella clade</taxon>
        <taxon>Chlorella</taxon>
    </lineage>
</organism>
<dbReference type="InterPro" id="IPR019787">
    <property type="entry name" value="Znf_PHD-finger"/>
</dbReference>
<reference evidence="7 8" key="1">
    <citation type="journal article" date="2010" name="Plant Cell">
        <title>The Chlorella variabilis NC64A genome reveals adaptation to photosymbiosis, coevolution with viruses, and cryptic sex.</title>
        <authorList>
            <person name="Blanc G."/>
            <person name="Duncan G."/>
            <person name="Agarkova I."/>
            <person name="Borodovsky M."/>
            <person name="Gurnon J."/>
            <person name="Kuo A."/>
            <person name="Lindquist E."/>
            <person name="Lucas S."/>
            <person name="Pangilinan J."/>
            <person name="Polle J."/>
            <person name="Salamov A."/>
            <person name="Terry A."/>
            <person name="Yamada T."/>
            <person name="Dunigan D.D."/>
            <person name="Grigoriev I.V."/>
            <person name="Claverie J.M."/>
            <person name="Van Etten J.L."/>
        </authorList>
    </citation>
    <scope>NUCLEOTIDE SEQUENCE [LARGE SCALE GENOMIC DNA]</scope>
    <source>
        <strain evidence="7 8">NC64A</strain>
    </source>
</reference>
<dbReference type="EMBL" id="GL433849">
    <property type="protein sequence ID" value="EFN53929.1"/>
    <property type="molecule type" value="Genomic_DNA"/>
</dbReference>
<dbReference type="PROSITE" id="PS01359">
    <property type="entry name" value="ZF_PHD_1"/>
    <property type="match status" value="1"/>
</dbReference>
<keyword evidence="3" id="KW-0862">Zinc</keyword>
<dbReference type="OrthoDB" id="308383at2759"/>
<dbReference type="InterPro" id="IPR013083">
    <property type="entry name" value="Znf_RING/FYVE/PHD"/>
</dbReference>
<evidence type="ECO:0000256" key="1">
    <source>
        <dbReference type="ARBA" id="ARBA00022723"/>
    </source>
</evidence>
<dbReference type="AlphaFoldDB" id="E1ZJW1"/>
<evidence type="ECO:0000259" key="5">
    <source>
        <dbReference type="PROSITE" id="PS50016"/>
    </source>
</evidence>
<dbReference type="KEGG" id="cvr:CHLNCDRAFT_13553"/>
<dbReference type="SMART" id="SM00249">
    <property type="entry name" value="PHD"/>
    <property type="match status" value="2"/>
</dbReference>
<dbReference type="GO" id="GO:0008270">
    <property type="term" value="F:zinc ion binding"/>
    <property type="evidence" value="ECO:0007669"/>
    <property type="project" value="UniProtKB-KW"/>
</dbReference>
<dbReference type="InParanoid" id="E1ZJW1"/>
<dbReference type="PROSITE" id="PS51805">
    <property type="entry name" value="EPHD"/>
    <property type="match status" value="1"/>
</dbReference>
<keyword evidence="2 4" id="KW-0863">Zinc-finger</keyword>
<dbReference type="InterPro" id="IPR019786">
    <property type="entry name" value="Zinc_finger_PHD-type_CS"/>
</dbReference>
<keyword evidence="8" id="KW-1185">Reference proteome</keyword>
<dbReference type="STRING" id="554065.E1ZJW1"/>
<evidence type="ECO:0000313" key="7">
    <source>
        <dbReference type="EMBL" id="EFN53929.1"/>
    </source>
</evidence>
<feature type="domain" description="PHD-type" evidence="5">
    <location>
        <begin position="1"/>
        <end position="49"/>
    </location>
</feature>
<dbReference type="PROSITE" id="PS50016">
    <property type="entry name" value="ZF_PHD_2"/>
    <property type="match status" value="1"/>
</dbReference>
<dbReference type="InterPro" id="IPR001965">
    <property type="entry name" value="Znf_PHD"/>
</dbReference>
<evidence type="ECO:0000259" key="6">
    <source>
        <dbReference type="PROSITE" id="PS51805"/>
    </source>
</evidence>
<protein>
    <recommendedName>
        <fullName evidence="9">PHD-type domain-containing protein</fullName>
    </recommendedName>
</protein>
<dbReference type="OMA" id="CALWHEG"/>